<evidence type="ECO:0000256" key="5">
    <source>
        <dbReference type="ARBA" id="ARBA00022692"/>
    </source>
</evidence>
<comment type="caution">
    <text evidence="15">The sequence shown here is derived from an EMBL/GenBank/DDBJ whole genome shotgun (WGS) entry which is preliminary data.</text>
</comment>
<evidence type="ECO:0000313" key="16">
    <source>
        <dbReference type="Proteomes" id="UP001328107"/>
    </source>
</evidence>
<evidence type="ECO:0000256" key="7">
    <source>
        <dbReference type="ARBA" id="ARBA00022824"/>
    </source>
</evidence>
<comment type="subunit">
    <text evidence="3">Component of the ER membrane protein complex (EMC).</text>
</comment>
<evidence type="ECO:0000256" key="2">
    <source>
        <dbReference type="ARBA" id="ARBA00007904"/>
    </source>
</evidence>
<dbReference type="InterPro" id="IPR011047">
    <property type="entry name" value="Quinoprotein_ADH-like_sf"/>
</dbReference>
<evidence type="ECO:0000313" key="15">
    <source>
        <dbReference type="EMBL" id="GMR36343.1"/>
    </source>
</evidence>
<organism evidence="15 16">
    <name type="scientific">Pristionchus mayeri</name>
    <dbReference type="NCBI Taxonomy" id="1317129"/>
    <lineage>
        <taxon>Eukaryota</taxon>
        <taxon>Metazoa</taxon>
        <taxon>Ecdysozoa</taxon>
        <taxon>Nematoda</taxon>
        <taxon>Chromadorea</taxon>
        <taxon>Rhabditida</taxon>
        <taxon>Rhabditina</taxon>
        <taxon>Diplogasteromorpha</taxon>
        <taxon>Diplogasteroidea</taxon>
        <taxon>Neodiplogasteridae</taxon>
        <taxon>Pristionchus</taxon>
    </lineage>
</organism>
<dbReference type="Gene3D" id="2.130.10.10">
    <property type="entry name" value="YVTN repeat-like/Quinoprotein amine dehydrogenase"/>
    <property type="match status" value="1"/>
</dbReference>
<dbReference type="SUPFAM" id="SSF50998">
    <property type="entry name" value="Quinoprotein alcohol dehydrogenase-like"/>
    <property type="match status" value="1"/>
</dbReference>
<evidence type="ECO:0000256" key="12">
    <source>
        <dbReference type="SAM" id="SignalP"/>
    </source>
</evidence>
<keyword evidence="5 11" id="KW-0812">Transmembrane</keyword>
<evidence type="ECO:0000256" key="3">
    <source>
        <dbReference type="ARBA" id="ARBA00011276"/>
    </source>
</evidence>
<evidence type="ECO:0000256" key="4">
    <source>
        <dbReference type="ARBA" id="ARBA00020824"/>
    </source>
</evidence>
<dbReference type="GO" id="GO:0034975">
    <property type="term" value="P:protein folding in endoplasmic reticulum"/>
    <property type="evidence" value="ECO:0007669"/>
    <property type="project" value="TreeGrafter"/>
</dbReference>
<feature type="domain" description="ER membrane protein complex subunit 1 C-terminal" evidence="13">
    <location>
        <begin position="765"/>
        <end position="971"/>
    </location>
</feature>
<feature type="non-terminal residue" evidence="15">
    <location>
        <position position="1"/>
    </location>
</feature>
<sequence length="972" mass="106205">ILQMGWVHLGACLLLLSSAVALFEDQVGKFDWRQRFVGCPTQVSLDRSLGGRIDNILLTSKEQAVAAISLNNGEIAWRRLQERNATDDISFATTEQLMVTVSDSGRSVRAWEKMKGGLRWSVWLSDSPSTSVSVGATGDLVAVVSGNTIYGIEGSDITSYSWKGVITKSDWSRVSTMSSSSTGSGSSLLRSELVLVTGINGQKVTLTPIDASGLSSEGSVSTAANWFDSERCVISRETLWCLSSSGSLTALPLSTSAKPTTIDAKRGLLRPLSISNTIAVVAEGETIIFQLKGAEMKKMFSLPLAVDSIEGVSVDGESEQGMIVVAHSVYSLAVYHLQKGTQLAKTTLHSSPARVPISSLLLSSPSSASPSEFQIVAVSVDCRMESLVLDVKQTGEPFIEWTREEALARVSKVDMLDLPLSELQASIESEFEGGDFGIVGAFIRRVTTQAQQVKRWAIQTSHQLVSLSSSISFGRSGNLADILGRIRNQEGVRGSRSEPFERDFFNTRKLVLLSTLEGVIFGLDNADGRMVWRLNLDQGSTHFSPLKSQLGEETVPVFMQRTAVHPGLTPIATAVYKDKKSLEAVLVSFDPMNGKILSTRRTPPVKRVDVLPKEMADHLHPLVIILKSGKVVFEPELPANTKAIPSLHVMDIDPETGTLEGMELSIVNGVGSLSKRWTGDLAFEKDERAVIVQGKPANQRVHSRGRVLLDRNVHYKYINPNLVAVASLDEVRQTLSIHLIDSVSGQTVHSGRVTKVTGPVHLVHCEHWVAYSYWSEKSRRTELGILELYEGDELPESNVFDSLIPTLHQPTAIVASYIFSQGIEAMGVSETEQGATTRSLVMALPFGGLFEVTRRFIDATRPVDFTQEMREEGMVPYMPEIPIATEDMVNYNQSVYSVKAIKAFPSGLESTSLMLAYGLDMFYTRLTPSGTFDILKDDYDTGLITLVLVALFVGSYACKRIVKRNSIKAAWA</sequence>
<evidence type="ECO:0000256" key="9">
    <source>
        <dbReference type="ARBA" id="ARBA00023136"/>
    </source>
</evidence>
<name>A0AAN4ZD65_9BILA</name>
<dbReference type="InterPro" id="IPR011678">
    <property type="entry name" value="EMC1_C"/>
</dbReference>
<evidence type="ECO:0000259" key="14">
    <source>
        <dbReference type="Pfam" id="PF25293"/>
    </source>
</evidence>
<gene>
    <name evidence="15" type="ORF">PMAYCL1PPCAC_06538</name>
</gene>
<feature type="chain" id="PRO_5042834888" description="ER membrane protein complex subunit 1" evidence="12">
    <location>
        <begin position="22"/>
        <end position="972"/>
    </location>
</feature>
<keyword evidence="10" id="KW-0325">Glycoprotein</keyword>
<comment type="subcellular location">
    <subcellularLocation>
        <location evidence="1">Endoplasmic reticulum membrane</location>
        <topology evidence="1">Single-pass type I membrane protein</topology>
    </subcellularLocation>
</comment>
<dbReference type="InterPro" id="IPR058545">
    <property type="entry name" value="Beta-prop_EMC1_1st"/>
</dbReference>
<protein>
    <recommendedName>
        <fullName evidence="4">ER membrane protein complex subunit 1</fullName>
    </recommendedName>
</protein>
<dbReference type="PANTHER" id="PTHR21573:SF0">
    <property type="entry name" value="ER MEMBRANE PROTEIN COMPLEX SUBUNIT 1"/>
    <property type="match status" value="1"/>
</dbReference>
<dbReference type="EMBL" id="BTRK01000002">
    <property type="protein sequence ID" value="GMR36343.1"/>
    <property type="molecule type" value="Genomic_DNA"/>
</dbReference>
<evidence type="ECO:0000256" key="11">
    <source>
        <dbReference type="SAM" id="Phobius"/>
    </source>
</evidence>
<dbReference type="PANTHER" id="PTHR21573">
    <property type="entry name" value="ER MEMBRANE PROTEIN COMPLEX SUBUNIT 1"/>
    <property type="match status" value="1"/>
</dbReference>
<keyword evidence="16" id="KW-1185">Reference proteome</keyword>
<dbReference type="InterPro" id="IPR026895">
    <property type="entry name" value="EMC1"/>
</dbReference>
<evidence type="ECO:0000259" key="13">
    <source>
        <dbReference type="Pfam" id="PF07774"/>
    </source>
</evidence>
<accession>A0AAN4ZD65</accession>
<dbReference type="InterPro" id="IPR015943">
    <property type="entry name" value="WD40/YVTN_repeat-like_dom_sf"/>
</dbReference>
<evidence type="ECO:0000256" key="10">
    <source>
        <dbReference type="ARBA" id="ARBA00023180"/>
    </source>
</evidence>
<keyword evidence="7" id="KW-0256">Endoplasmic reticulum</keyword>
<feature type="signal peptide" evidence="12">
    <location>
        <begin position="1"/>
        <end position="21"/>
    </location>
</feature>
<evidence type="ECO:0000256" key="6">
    <source>
        <dbReference type="ARBA" id="ARBA00022729"/>
    </source>
</evidence>
<feature type="domain" description="EMC1 first beta-propeller" evidence="14">
    <location>
        <begin position="21"/>
        <end position="405"/>
    </location>
</feature>
<keyword evidence="9 11" id="KW-0472">Membrane</keyword>
<evidence type="ECO:0000256" key="8">
    <source>
        <dbReference type="ARBA" id="ARBA00022989"/>
    </source>
</evidence>
<feature type="transmembrane region" description="Helical" evidence="11">
    <location>
        <begin position="941"/>
        <end position="958"/>
    </location>
</feature>
<dbReference type="Pfam" id="PF07774">
    <property type="entry name" value="EMC1_C"/>
    <property type="match status" value="1"/>
</dbReference>
<dbReference type="Pfam" id="PF25293">
    <property type="entry name" value="Beta-prop_EMC1_N"/>
    <property type="match status" value="1"/>
</dbReference>
<reference evidence="16" key="1">
    <citation type="submission" date="2022-10" db="EMBL/GenBank/DDBJ databases">
        <title>Genome assembly of Pristionchus species.</title>
        <authorList>
            <person name="Yoshida K."/>
            <person name="Sommer R.J."/>
        </authorList>
    </citation>
    <scope>NUCLEOTIDE SEQUENCE [LARGE SCALE GENOMIC DNA]</scope>
    <source>
        <strain evidence="16">RS5460</strain>
    </source>
</reference>
<keyword evidence="6 12" id="KW-0732">Signal</keyword>
<proteinExistence type="inferred from homology"/>
<dbReference type="Proteomes" id="UP001328107">
    <property type="component" value="Unassembled WGS sequence"/>
</dbReference>
<keyword evidence="8 11" id="KW-1133">Transmembrane helix</keyword>
<comment type="similarity">
    <text evidence="2">Belongs to the EMC1 family.</text>
</comment>
<dbReference type="GO" id="GO:0072546">
    <property type="term" value="C:EMC complex"/>
    <property type="evidence" value="ECO:0007669"/>
    <property type="project" value="InterPro"/>
</dbReference>
<evidence type="ECO:0000256" key="1">
    <source>
        <dbReference type="ARBA" id="ARBA00004115"/>
    </source>
</evidence>
<dbReference type="AlphaFoldDB" id="A0AAN4ZD65"/>